<sequence>MKLRPYWIIFRENDIYEIWIPIAEETYRYQCHFQSLEAAKEYSKDHGYILIS</sequence>
<evidence type="ECO:0000313" key="1">
    <source>
        <dbReference type="EMBL" id="QJA44389.1"/>
    </source>
</evidence>
<proteinExistence type="predicted"/>
<accession>A0A6H1ZA99</accession>
<evidence type="ECO:0000313" key="2">
    <source>
        <dbReference type="EMBL" id="QJA61033.1"/>
    </source>
</evidence>
<dbReference type="EMBL" id="MT141428">
    <property type="protein sequence ID" value="QJA61033.1"/>
    <property type="molecule type" value="Genomic_DNA"/>
</dbReference>
<gene>
    <name evidence="3" type="ORF">MM415A04035_0007</name>
    <name evidence="2" type="ORF">MM415B01009_0034</name>
    <name evidence="1" type="ORF">TM448A00108_0016</name>
    <name evidence="4" type="ORF">TM448B02223_0009</name>
</gene>
<dbReference type="AlphaFoldDB" id="A0A6H1ZA99"/>
<dbReference type="EMBL" id="MT143976">
    <property type="protein sequence ID" value="QJA44389.1"/>
    <property type="molecule type" value="Genomic_DNA"/>
</dbReference>
<organism evidence="1">
    <name type="scientific">viral metagenome</name>
    <dbReference type="NCBI Taxonomy" id="1070528"/>
    <lineage>
        <taxon>unclassified sequences</taxon>
        <taxon>metagenomes</taxon>
        <taxon>organismal metagenomes</taxon>
    </lineage>
</organism>
<name>A0A6H1ZA99_9ZZZZ</name>
<reference evidence="1" key="1">
    <citation type="submission" date="2020-03" db="EMBL/GenBank/DDBJ databases">
        <title>The deep terrestrial virosphere.</title>
        <authorList>
            <person name="Holmfeldt K."/>
            <person name="Nilsson E."/>
            <person name="Simone D."/>
            <person name="Lopez-Fernandez M."/>
            <person name="Wu X."/>
            <person name="de Brujin I."/>
            <person name="Lundin D."/>
            <person name="Andersson A."/>
            <person name="Bertilsson S."/>
            <person name="Dopson M."/>
        </authorList>
    </citation>
    <scope>NUCLEOTIDE SEQUENCE</scope>
    <source>
        <strain evidence="3">MM415A04035</strain>
        <strain evidence="2">MM415B01009</strain>
        <strain evidence="1">TM448A00108</strain>
        <strain evidence="4">TM448B02223</strain>
    </source>
</reference>
<dbReference type="EMBL" id="MT141759">
    <property type="protein sequence ID" value="QJA70043.1"/>
    <property type="molecule type" value="Genomic_DNA"/>
</dbReference>
<protein>
    <submittedName>
        <fullName evidence="1">Uncharacterized protein</fullName>
    </submittedName>
</protein>
<dbReference type="EMBL" id="MT144890">
    <property type="protein sequence ID" value="QJI00991.1"/>
    <property type="molecule type" value="Genomic_DNA"/>
</dbReference>
<evidence type="ECO:0000313" key="4">
    <source>
        <dbReference type="EMBL" id="QJI00991.1"/>
    </source>
</evidence>
<evidence type="ECO:0000313" key="3">
    <source>
        <dbReference type="EMBL" id="QJA70043.1"/>
    </source>
</evidence>